<dbReference type="WBParaSite" id="RSKR_0000916300.1">
    <property type="protein sequence ID" value="RSKR_0000916300.1"/>
    <property type="gene ID" value="RSKR_0000916300"/>
</dbReference>
<reference evidence="2" key="1">
    <citation type="submission" date="2016-11" db="UniProtKB">
        <authorList>
            <consortium name="WormBaseParasite"/>
        </authorList>
    </citation>
    <scope>IDENTIFICATION</scope>
    <source>
        <strain evidence="2">KR3021</strain>
    </source>
</reference>
<proteinExistence type="predicted"/>
<organism evidence="1 2">
    <name type="scientific">Rhabditophanes sp. KR3021</name>
    <dbReference type="NCBI Taxonomy" id="114890"/>
    <lineage>
        <taxon>Eukaryota</taxon>
        <taxon>Metazoa</taxon>
        <taxon>Ecdysozoa</taxon>
        <taxon>Nematoda</taxon>
        <taxon>Chromadorea</taxon>
        <taxon>Rhabditida</taxon>
        <taxon>Tylenchina</taxon>
        <taxon>Panagrolaimomorpha</taxon>
        <taxon>Strongyloidoidea</taxon>
        <taxon>Alloionematidae</taxon>
        <taxon>Rhabditophanes</taxon>
    </lineage>
</organism>
<sequence length="448" mass="51099">MSSRRRAPILESTDLPKRRSSRTSRYAQLEDDILSEGPMSKASSEMSEEKPPTRKGKRVAALRADSAERTAAFRGHSHDSEPSTRGVKRKNSDSIASSIDEPQPKVQRRQSSRHKHLPNIKEEERAGEVLPKAEYVERKGSRRLPKALPAPQPTPSPPPLPAFEERFEEGNEGGESAVEDHDSSDEEPIDYSKIEFIAKHRSRRSTAGNRYEAVMSEQIQALELEEEAGLFQGDYADLVKNHEDEEQDENFVEEKLVDEFDSDFFDSDDDNNNEEEGDDAEKEISQAERLEKRAQRSKIVALKKKVATEMMTKNPVAANIVTDSEQERLIKQCEGIAIENVKSLEKYREIELEKKKKRTIKHFQLKDPNFTSITYKKDLKILHLPSLPLHPLPDKITHRVCAVTGKPALYLDPLTDLPYFSANEFKIIRCQYNKYLDTLKTSPICINE</sequence>
<evidence type="ECO:0000313" key="1">
    <source>
        <dbReference type="Proteomes" id="UP000095286"/>
    </source>
</evidence>
<dbReference type="Proteomes" id="UP000095286">
    <property type="component" value="Unplaced"/>
</dbReference>
<evidence type="ECO:0000313" key="2">
    <source>
        <dbReference type="WBParaSite" id="RSKR_0000916300.1"/>
    </source>
</evidence>
<accession>A0AC35UB36</accession>
<protein>
    <submittedName>
        <fullName evidence="2">Vacuolar protein sorting-associated protein 72 homolog</fullName>
    </submittedName>
</protein>
<name>A0AC35UB36_9BILA</name>